<evidence type="ECO:0000313" key="1">
    <source>
        <dbReference type="EMBL" id="CEM18797.1"/>
    </source>
</evidence>
<accession>A0A0G4FV05</accession>
<dbReference type="VEuPathDB" id="CryptoDB:Cvel_18915"/>
<evidence type="ECO:0008006" key="2">
    <source>
        <dbReference type="Google" id="ProtNLM"/>
    </source>
</evidence>
<dbReference type="Gene3D" id="3.40.50.720">
    <property type="entry name" value="NAD(P)-binding Rossmann-like Domain"/>
    <property type="match status" value="1"/>
</dbReference>
<dbReference type="PRINTS" id="PR00081">
    <property type="entry name" value="GDHRDH"/>
</dbReference>
<dbReference type="Pfam" id="PF00106">
    <property type="entry name" value="adh_short"/>
    <property type="match status" value="1"/>
</dbReference>
<gene>
    <name evidence="1" type="ORF">Cvel_18915</name>
</gene>
<reference evidence="1" key="1">
    <citation type="submission" date="2014-11" db="EMBL/GenBank/DDBJ databases">
        <authorList>
            <person name="Otto D Thomas"/>
            <person name="Naeem Raeece"/>
        </authorList>
    </citation>
    <scope>NUCLEOTIDE SEQUENCE</scope>
</reference>
<dbReference type="AlphaFoldDB" id="A0A0G4FV05"/>
<dbReference type="InterPro" id="IPR036291">
    <property type="entry name" value="NAD(P)-bd_dom_sf"/>
</dbReference>
<organism evidence="1">
    <name type="scientific">Chromera velia CCMP2878</name>
    <dbReference type="NCBI Taxonomy" id="1169474"/>
    <lineage>
        <taxon>Eukaryota</taxon>
        <taxon>Sar</taxon>
        <taxon>Alveolata</taxon>
        <taxon>Colpodellida</taxon>
        <taxon>Chromeraceae</taxon>
        <taxon>Chromera</taxon>
    </lineage>
</organism>
<dbReference type="SUPFAM" id="SSF51735">
    <property type="entry name" value="NAD(P)-binding Rossmann-fold domains"/>
    <property type="match status" value="1"/>
</dbReference>
<proteinExistence type="predicted"/>
<dbReference type="GO" id="GO:0016616">
    <property type="term" value="F:oxidoreductase activity, acting on the CH-OH group of donors, NAD or NADP as acceptor"/>
    <property type="evidence" value="ECO:0007669"/>
    <property type="project" value="TreeGrafter"/>
</dbReference>
<protein>
    <recommendedName>
        <fullName evidence="2">Short-chain dehydrogenase/reductase SDR</fullName>
    </recommendedName>
</protein>
<dbReference type="PANTHER" id="PTHR45458:SF2">
    <property type="entry name" value="OXIDOREDUCTASE, SHORT CHAIN DEHYDROGENASE_REDUCTASE FAMILY SUPERFAMILY (AFU_ORTHOLOGUE AFUA_3G13450)"/>
    <property type="match status" value="1"/>
</dbReference>
<sequence length="279" mass="30244">MAEESSKYSMADQVARFANAKATGNQRYLNIETVYDGSYLKGKRVLITGCNRGLGLELAKEAAAQGAIVYAAVRKSSPDLSAIKGVEVIEGVDVTKTETMKNMVEALSEPLDIVVNNAGYFTEAKETIGNMLFEEELKQIDICAVGPLRVTSTLLNSGKLKQPGGHVVIITSQAGSAAWRRVQNKDEGGDYGHHMSRAACNIAGVLMSEELRKKGVFISQLHPGFNRTDMTAKFAQIWDIEGAVESSVGAKRVFYEIGKGSIETSGRFVNCEDGLEIPW</sequence>
<dbReference type="EMBL" id="CDMZ01000655">
    <property type="protein sequence ID" value="CEM18797.1"/>
    <property type="molecule type" value="Genomic_DNA"/>
</dbReference>
<dbReference type="InterPro" id="IPR002347">
    <property type="entry name" value="SDR_fam"/>
</dbReference>
<dbReference type="InterPro" id="IPR052184">
    <property type="entry name" value="SDR_enzymes"/>
</dbReference>
<name>A0A0G4FV05_9ALVE</name>
<dbReference type="PANTHER" id="PTHR45458">
    <property type="entry name" value="SHORT-CHAIN DEHYDROGENASE/REDUCTASE SDR"/>
    <property type="match status" value="1"/>
</dbReference>